<dbReference type="PROSITE" id="PS00956">
    <property type="entry name" value="HYDROPHOBIN"/>
    <property type="match status" value="1"/>
</dbReference>
<accession>A0A024BKH3</accession>
<keyword evidence="6 7" id="KW-1015">Disulfide bond</keyword>
<reference evidence="9" key="1">
    <citation type="submission" date="2014-02" db="EMBL/GenBank/DDBJ databases">
        <title>Hydrophobins in the life cycle of the ectomycorrhizal basidiomycete Tricholoma vaccinum.</title>
        <authorList>
            <person name="Senftleben D."/>
            <person name="Wagner K."/>
            <person name="Krause K."/>
            <person name="Kothe E."/>
        </authorList>
    </citation>
    <scope>NUCLEOTIDE SEQUENCE</scope>
    <source>
        <strain evidence="9">GK6514</strain>
    </source>
</reference>
<comment type="similarity">
    <text evidence="2 7">Belongs to the fungal hydrophobin family.</text>
</comment>
<evidence type="ECO:0000256" key="5">
    <source>
        <dbReference type="ARBA" id="ARBA00022729"/>
    </source>
</evidence>
<evidence type="ECO:0000256" key="2">
    <source>
        <dbReference type="ARBA" id="ARBA00010446"/>
    </source>
</evidence>
<dbReference type="SMART" id="SM00075">
    <property type="entry name" value="HYDRO"/>
    <property type="match status" value="1"/>
</dbReference>
<evidence type="ECO:0000256" key="1">
    <source>
        <dbReference type="ARBA" id="ARBA00004191"/>
    </source>
</evidence>
<evidence type="ECO:0000313" key="9">
    <source>
        <dbReference type="EMBL" id="AHZ18303.1"/>
    </source>
</evidence>
<dbReference type="CDD" id="cd23507">
    <property type="entry name" value="hydrophobin_I"/>
    <property type="match status" value="1"/>
</dbReference>
<feature type="chain" id="PRO_5013984174" description="Hydrophobin" evidence="7">
    <location>
        <begin position="20"/>
        <end position="140"/>
    </location>
</feature>
<gene>
    <name evidence="9" type="primary">hyd7</name>
</gene>
<comment type="subcellular location">
    <subcellularLocation>
        <location evidence="1 7">Secreted</location>
        <location evidence="1 7">Cell wall</location>
    </subcellularLocation>
</comment>
<proteinExistence type="inferred from homology"/>
<evidence type="ECO:0000256" key="4">
    <source>
        <dbReference type="ARBA" id="ARBA00022525"/>
    </source>
</evidence>
<dbReference type="GO" id="GO:0005199">
    <property type="term" value="F:structural constituent of cell wall"/>
    <property type="evidence" value="ECO:0007669"/>
    <property type="project" value="InterPro"/>
</dbReference>
<dbReference type="GO" id="GO:0009277">
    <property type="term" value="C:fungal-type cell wall"/>
    <property type="evidence" value="ECO:0007669"/>
    <property type="project" value="InterPro"/>
</dbReference>
<sequence>MKFFAVFTILAAAIVAVCASHAETNAVRFARGLPPLPPHRRATPVAMARRSSPSGSPSGGQCNTGPVQCCNSVTTANHQDTSILLGLLGLVLDPSILVGLQCSPLNVLGVGGNSCSQQPVCCENNNYNGLIVIGCSPITL</sequence>
<feature type="signal peptide" evidence="7">
    <location>
        <begin position="1"/>
        <end position="19"/>
    </location>
</feature>
<dbReference type="AlphaFoldDB" id="A0A024BKH3"/>
<organism evidence="9">
    <name type="scientific">Tricholoma vaccinum</name>
    <dbReference type="NCBI Taxonomy" id="56470"/>
    <lineage>
        <taxon>Eukaryota</taxon>
        <taxon>Fungi</taxon>
        <taxon>Dikarya</taxon>
        <taxon>Basidiomycota</taxon>
        <taxon>Agaricomycotina</taxon>
        <taxon>Agaricomycetes</taxon>
        <taxon>Agaricomycetidae</taxon>
        <taxon>Agaricales</taxon>
        <taxon>Tricholomatineae</taxon>
        <taxon>Tricholomataceae</taxon>
        <taxon>Tricholoma</taxon>
    </lineage>
</organism>
<protein>
    <recommendedName>
        <fullName evidence="7">Hydrophobin</fullName>
    </recommendedName>
</protein>
<evidence type="ECO:0000256" key="6">
    <source>
        <dbReference type="ARBA" id="ARBA00023157"/>
    </source>
</evidence>
<evidence type="ECO:0000256" key="7">
    <source>
        <dbReference type="RuleBase" id="RU365009"/>
    </source>
</evidence>
<feature type="region of interest" description="Disordered" evidence="8">
    <location>
        <begin position="38"/>
        <end position="62"/>
    </location>
</feature>
<keyword evidence="4 7" id="KW-0964">Secreted</keyword>
<evidence type="ECO:0000256" key="3">
    <source>
        <dbReference type="ARBA" id="ARBA00022512"/>
    </source>
</evidence>
<name>A0A024BKH3_9AGAR</name>
<dbReference type="InterPro" id="IPR019778">
    <property type="entry name" value="Class_I_Hydrophobin_CS"/>
</dbReference>
<feature type="compositionally biased region" description="Low complexity" evidence="8">
    <location>
        <begin position="51"/>
        <end position="60"/>
    </location>
</feature>
<dbReference type="EMBL" id="KJ507748">
    <property type="protein sequence ID" value="AHZ18303.1"/>
    <property type="molecule type" value="Genomic_DNA"/>
</dbReference>
<evidence type="ECO:0000256" key="8">
    <source>
        <dbReference type="SAM" id="MobiDB-lite"/>
    </source>
</evidence>
<keyword evidence="5 7" id="KW-0732">Signal</keyword>
<dbReference type="InterPro" id="IPR001338">
    <property type="entry name" value="Class_I_Hydrophobin"/>
</dbReference>
<dbReference type="Pfam" id="PF01185">
    <property type="entry name" value="Hydrophobin"/>
    <property type="match status" value="1"/>
</dbReference>
<keyword evidence="3 7" id="KW-0134">Cell wall</keyword>